<evidence type="ECO:0000313" key="2">
    <source>
        <dbReference type="EMBL" id="RFA11689.1"/>
    </source>
</evidence>
<reference evidence="2 3" key="1">
    <citation type="submission" date="2017-04" db="EMBL/GenBank/DDBJ databases">
        <title>Comparative genome analysis of Subtercola boreus.</title>
        <authorList>
            <person name="Cho Y.-J."/>
            <person name="Cho A."/>
            <person name="Kim O.-S."/>
            <person name="Lee J.-I."/>
        </authorList>
    </citation>
    <scope>NUCLEOTIDE SEQUENCE [LARGE SCALE GENOMIC DNA]</scope>
    <source>
        <strain evidence="2 3">P27479</strain>
    </source>
</reference>
<name>A0A3E0VPZ7_9MICO</name>
<dbReference type="OrthoDB" id="5123813at2"/>
<dbReference type="EMBL" id="NBXB01000084">
    <property type="protein sequence ID" value="RFA11689.1"/>
    <property type="molecule type" value="Genomic_DNA"/>
</dbReference>
<evidence type="ECO:0000313" key="3">
    <source>
        <dbReference type="Proteomes" id="UP000256541"/>
    </source>
</evidence>
<dbReference type="Proteomes" id="UP000256541">
    <property type="component" value="Unassembled WGS sequence"/>
</dbReference>
<comment type="caution">
    <text evidence="2">The sequence shown here is derived from an EMBL/GenBank/DDBJ whole genome shotgun (WGS) entry which is preliminary data.</text>
</comment>
<accession>A0A3E0VPZ7</accession>
<evidence type="ECO:0000256" key="1">
    <source>
        <dbReference type="SAM" id="SignalP"/>
    </source>
</evidence>
<gene>
    <name evidence="2" type="ORF">B7R22_18415</name>
</gene>
<sequence length="246" mass="24499">MMSDFGVSRRTVVKSAAWAVPVISLAVAAPAAAASGAGSIAFSPATYLNPSGLGYTALTGTVTATAGGVLPAQLAVVYSAGFSGPETTEVDPSTGNFTITNVTSPDAVATGTITATASGYGTGTATLSVTNPEPRSGSISFNPTQYHGTRNGNRVDFPVLTGTVSVTGGPLPDTVILSFSAPDPGRVDLKRDAGLTVPIDPITGAFSVDGVYNSIVGGDNPFGFIYAGVQNPGTISYGQATGELDG</sequence>
<feature type="chain" id="PRO_5017573964" evidence="1">
    <location>
        <begin position="34"/>
        <end position="246"/>
    </location>
</feature>
<protein>
    <submittedName>
        <fullName evidence="2">Uncharacterized protein</fullName>
    </submittedName>
</protein>
<organism evidence="2 3">
    <name type="scientific">Subtercola boreus</name>
    <dbReference type="NCBI Taxonomy" id="120213"/>
    <lineage>
        <taxon>Bacteria</taxon>
        <taxon>Bacillati</taxon>
        <taxon>Actinomycetota</taxon>
        <taxon>Actinomycetes</taxon>
        <taxon>Micrococcales</taxon>
        <taxon>Microbacteriaceae</taxon>
        <taxon>Subtercola</taxon>
    </lineage>
</organism>
<dbReference type="InterPro" id="IPR006311">
    <property type="entry name" value="TAT_signal"/>
</dbReference>
<dbReference type="PROSITE" id="PS51318">
    <property type="entry name" value="TAT"/>
    <property type="match status" value="1"/>
</dbReference>
<proteinExistence type="predicted"/>
<feature type="signal peptide" evidence="1">
    <location>
        <begin position="1"/>
        <end position="33"/>
    </location>
</feature>
<dbReference type="RefSeq" id="WP_116413160.1">
    <property type="nucleotide sequence ID" value="NZ_NBXB01000084.1"/>
</dbReference>
<dbReference type="AlphaFoldDB" id="A0A3E0VPZ7"/>
<keyword evidence="1" id="KW-0732">Signal</keyword>